<dbReference type="CDD" id="cd18280">
    <property type="entry name" value="BTB_POZ_BPM_plant"/>
    <property type="match status" value="1"/>
</dbReference>
<dbReference type="AlphaFoldDB" id="A0A811R027"/>
<evidence type="ECO:0000259" key="3">
    <source>
        <dbReference type="PROSITE" id="PS50097"/>
    </source>
</evidence>
<feature type="domain" description="BTB" evidence="3">
    <location>
        <begin position="193"/>
        <end position="260"/>
    </location>
</feature>
<reference evidence="5" key="1">
    <citation type="submission" date="2020-10" db="EMBL/GenBank/DDBJ databases">
        <authorList>
            <person name="Han B."/>
            <person name="Lu T."/>
            <person name="Zhao Q."/>
            <person name="Huang X."/>
            <person name="Zhao Y."/>
        </authorList>
    </citation>
    <scope>NUCLEOTIDE SEQUENCE</scope>
</reference>
<keyword evidence="6" id="KW-1185">Reference proteome</keyword>
<dbReference type="InterPro" id="IPR045005">
    <property type="entry name" value="BPM1-6"/>
</dbReference>
<dbReference type="SUPFAM" id="SSF49599">
    <property type="entry name" value="TRAF domain-like"/>
    <property type="match status" value="1"/>
</dbReference>
<dbReference type="CDD" id="cd00121">
    <property type="entry name" value="MATH"/>
    <property type="match status" value="1"/>
</dbReference>
<proteinExistence type="inferred from homology"/>
<dbReference type="InterPro" id="IPR000210">
    <property type="entry name" value="BTB/POZ_dom"/>
</dbReference>
<evidence type="ECO:0000313" key="6">
    <source>
        <dbReference type="Proteomes" id="UP000604825"/>
    </source>
</evidence>
<evidence type="ECO:0000259" key="4">
    <source>
        <dbReference type="PROSITE" id="PS50144"/>
    </source>
</evidence>
<evidence type="ECO:0000313" key="5">
    <source>
        <dbReference type="EMBL" id="CAD6262217.1"/>
    </source>
</evidence>
<accession>A0A811R027</accession>
<evidence type="ECO:0000256" key="1">
    <source>
        <dbReference type="ARBA" id="ARBA00004906"/>
    </source>
</evidence>
<dbReference type="PANTHER" id="PTHR26379:SF187">
    <property type="entry name" value="OS07G0655300 PROTEIN"/>
    <property type="match status" value="1"/>
</dbReference>
<dbReference type="Proteomes" id="UP000604825">
    <property type="component" value="Unassembled WGS sequence"/>
</dbReference>
<dbReference type="Pfam" id="PF24570">
    <property type="entry name" value="BACK_BPM_SPOP"/>
    <property type="match status" value="1"/>
</dbReference>
<evidence type="ECO:0000256" key="2">
    <source>
        <dbReference type="ARBA" id="ARBA00010846"/>
    </source>
</evidence>
<comment type="similarity">
    <text evidence="2">Belongs to the Tdpoz family.</text>
</comment>
<dbReference type="SMART" id="SM00225">
    <property type="entry name" value="BTB"/>
    <property type="match status" value="1"/>
</dbReference>
<dbReference type="InterPro" id="IPR056423">
    <property type="entry name" value="BACK_BPM_SPOP"/>
</dbReference>
<protein>
    <submittedName>
        <fullName evidence="5">Uncharacterized protein</fullName>
    </submittedName>
</protein>
<comment type="pathway">
    <text evidence="1">Protein modification; protein ubiquitination.</text>
</comment>
<dbReference type="SMART" id="SM00061">
    <property type="entry name" value="MATH"/>
    <property type="match status" value="1"/>
</dbReference>
<dbReference type="SUPFAM" id="SSF54695">
    <property type="entry name" value="POZ domain"/>
    <property type="match status" value="1"/>
</dbReference>
<dbReference type="Gene3D" id="3.30.710.10">
    <property type="entry name" value="Potassium Channel Kv1.1, Chain A"/>
    <property type="match status" value="1"/>
</dbReference>
<sequence length="371" mass="40381">MAHACAVPSVNGKSLPVTVAETSSSCLTQGITAAHNFEVINFSLLEGMGVGEFVSSRNFHVGGYDWNIRLYPDGRSAEHKDKVSAFLIPEGGQEGVRVRSTFTVFGKDGKVWVKENAEHTFKSPLIGWGWPPLIHKSKRLFRTLLRDSNDGFTVRCVLTVIQDPRVEDVSAIVVPEPSVLQDLASMLRDGDGADVTFVVDGRSFPAHRCVLAARSAVFRAELFGPMKEKAATRVKVDDMEPSIFEALLHFVYTDTLPDGDGGDGGVATDDDKDRNVPMQHLLVAADRYGLDRLRLLCEVRMCRSIDADTVATTLALAEQHRCVQLKNACLGFIASRGVLGAVVQTSGFCHLVESCPLVLLEILDKLASLGI</sequence>
<comment type="caution">
    <text evidence="5">The sequence shown here is derived from an EMBL/GenBank/DDBJ whole genome shotgun (WGS) entry which is preliminary data.</text>
</comment>
<dbReference type="InterPro" id="IPR008974">
    <property type="entry name" value="TRAF-like"/>
</dbReference>
<dbReference type="Pfam" id="PF22486">
    <property type="entry name" value="MATH_2"/>
    <property type="match status" value="1"/>
</dbReference>
<dbReference type="Gene3D" id="2.60.210.10">
    <property type="entry name" value="Apoptosis, Tumor Necrosis Factor Receptor Associated Protein 2, Chain A"/>
    <property type="match status" value="1"/>
</dbReference>
<feature type="domain" description="MATH" evidence="4">
    <location>
        <begin position="32"/>
        <end position="158"/>
    </location>
</feature>
<dbReference type="OrthoDB" id="680117at2759"/>
<gene>
    <name evidence="5" type="ORF">NCGR_LOCUS45590</name>
</gene>
<organism evidence="5 6">
    <name type="scientific">Miscanthus lutarioriparius</name>
    <dbReference type="NCBI Taxonomy" id="422564"/>
    <lineage>
        <taxon>Eukaryota</taxon>
        <taxon>Viridiplantae</taxon>
        <taxon>Streptophyta</taxon>
        <taxon>Embryophyta</taxon>
        <taxon>Tracheophyta</taxon>
        <taxon>Spermatophyta</taxon>
        <taxon>Magnoliopsida</taxon>
        <taxon>Liliopsida</taxon>
        <taxon>Poales</taxon>
        <taxon>Poaceae</taxon>
        <taxon>PACMAD clade</taxon>
        <taxon>Panicoideae</taxon>
        <taxon>Andropogonodae</taxon>
        <taxon>Andropogoneae</taxon>
        <taxon>Saccharinae</taxon>
        <taxon>Miscanthus</taxon>
    </lineage>
</organism>
<dbReference type="PROSITE" id="PS50097">
    <property type="entry name" value="BTB"/>
    <property type="match status" value="1"/>
</dbReference>
<dbReference type="GO" id="GO:0016567">
    <property type="term" value="P:protein ubiquitination"/>
    <property type="evidence" value="ECO:0007669"/>
    <property type="project" value="InterPro"/>
</dbReference>
<dbReference type="Pfam" id="PF00651">
    <property type="entry name" value="BTB"/>
    <property type="match status" value="1"/>
</dbReference>
<dbReference type="Gene3D" id="1.25.40.420">
    <property type="match status" value="1"/>
</dbReference>
<dbReference type="PROSITE" id="PS50144">
    <property type="entry name" value="MATH"/>
    <property type="match status" value="1"/>
</dbReference>
<dbReference type="InterPro" id="IPR011333">
    <property type="entry name" value="SKP1/BTB/POZ_sf"/>
</dbReference>
<dbReference type="InterPro" id="IPR002083">
    <property type="entry name" value="MATH/TRAF_dom"/>
</dbReference>
<dbReference type="EMBL" id="CAJGYO010000012">
    <property type="protein sequence ID" value="CAD6262217.1"/>
    <property type="molecule type" value="Genomic_DNA"/>
</dbReference>
<name>A0A811R027_9POAL</name>
<dbReference type="PANTHER" id="PTHR26379">
    <property type="entry name" value="BTB/POZ AND MATH DOMAIN-CONTAINING PROTEIN 1"/>
    <property type="match status" value="1"/>
</dbReference>